<evidence type="ECO:0000256" key="1">
    <source>
        <dbReference type="ARBA" id="ARBA00022730"/>
    </source>
</evidence>
<evidence type="ECO:0000256" key="2">
    <source>
        <dbReference type="ARBA" id="ARBA00022884"/>
    </source>
</evidence>
<gene>
    <name evidence="5 6" type="primary">rpsN</name>
    <name evidence="6" type="ORF">GCM10017774_70300</name>
</gene>
<dbReference type="InterPro" id="IPR001209">
    <property type="entry name" value="Ribosomal_uS14"/>
</dbReference>
<dbReference type="HAMAP" id="MF_00537">
    <property type="entry name" value="Ribosomal_uS14_1"/>
    <property type="match status" value="1"/>
</dbReference>
<comment type="function">
    <text evidence="5">Binds 16S rRNA, required for the assembly of 30S particles and may also be responsible for determining the conformation of the 16S rRNA at the A site.</text>
</comment>
<dbReference type="GO" id="GO:0005840">
    <property type="term" value="C:ribosome"/>
    <property type="evidence" value="ECO:0007669"/>
    <property type="project" value="UniProtKB-KW"/>
</dbReference>
<evidence type="ECO:0000256" key="5">
    <source>
        <dbReference type="HAMAP-Rule" id="MF_00537"/>
    </source>
</evidence>
<sequence>MAKKSKIAADERRREVVARYAERRAELKEMLRHPDTRAEALQGLQKLPRDASPTRLRNRDVVDGRPRAFNRKFGLSRVRLREMAHRGELPGVSKASW</sequence>
<reference evidence="7" key="1">
    <citation type="journal article" date="2019" name="Int. J. Syst. Evol. Microbiol.">
        <title>The Global Catalogue of Microorganisms (GCM) 10K type strain sequencing project: providing services to taxonomists for standard genome sequencing and annotation.</title>
        <authorList>
            <consortium name="The Broad Institute Genomics Platform"/>
            <consortium name="The Broad Institute Genome Sequencing Center for Infectious Disease"/>
            <person name="Wu L."/>
            <person name="Ma J."/>
        </authorList>
    </citation>
    <scope>NUCLEOTIDE SEQUENCE [LARGE SCALE GENOMIC DNA]</scope>
    <source>
        <strain evidence="7">CGMCC 4.7367</strain>
    </source>
</reference>
<dbReference type="NCBIfam" id="NF006477">
    <property type="entry name" value="PRK08881.1"/>
    <property type="match status" value="1"/>
</dbReference>
<comment type="similarity">
    <text evidence="5">Belongs to the universal ribosomal protein uS14 family.</text>
</comment>
<dbReference type="RefSeq" id="WP_191303665.1">
    <property type="nucleotide sequence ID" value="NZ_BNAR01000014.1"/>
</dbReference>
<keyword evidence="3 5" id="KW-0689">Ribosomal protein</keyword>
<evidence type="ECO:0000256" key="4">
    <source>
        <dbReference type="ARBA" id="ARBA00023274"/>
    </source>
</evidence>
<comment type="caution">
    <text evidence="6">The sequence shown here is derived from an EMBL/GenBank/DDBJ whole genome shotgun (WGS) entry which is preliminary data.</text>
</comment>
<dbReference type="EMBL" id="BNAR01000014">
    <property type="protein sequence ID" value="GHH54794.1"/>
    <property type="molecule type" value="Genomic_DNA"/>
</dbReference>
<keyword evidence="7" id="KW-1185">Reference proteome</keyword>
<evidence type="ECO:0000313" key="7">
    <source>
        <dbReference type="Proteomes" id="UP000605568"/>
    </source>
</evidence>
<keyword evidence="1 5" id="KW-0699">rRNA-binding</keyword>
<evidence type="ECO:0000256" key="3">
    <source>
        <dbReference type="ARBA" id="ARBA00022980"/>
    </source>
</evidence>
<dbReference type="Pfam" id="PF00253">
    <property type="entry name" value="Ribosomal_S14"/>
    <property type="match status" value="1"/>
</dbReference>
<dbReference type="PANTHER" id="PTHR19836">
    <property type="entry name" value="30S RIBOSOMAL PROTEIN S14"/>
    <property type="match status" value="1"/>
</dbReference>
<proteinExistence type="inferred from homology"/>
<name>A0ABQ3MRR1_9PSEU</name>
<accession>A0ABQ3MRR1</accession>
<dbReference type="SUPFAM" id="SSF57716">
    <property type="entry name" value="Glucocorticoid receptor-like (DNA-binding domain)"/>
    <property type="match status" value="1"/>
</dbReference>
<dbReference type="InterPro" id="IPR023036">
    <property type="entry name" value="Ribosomal_uS14_bac/plastid"/>
</dbReference>
<keyword evidence="4 5" id="KW-0687">Ribonucleoprotein</keyword>
<dbReference type="Gene3D" id="1.10.287.1480">
    <property type="match status" value="1"/>
</dbReference>
<dbReference type="Proteomes" id="UP000605568">
    <property type="component" value="Unassembled WGS sequence"/>
</dbReference>
<organism evidence="6 7">
    <name type="scientific">Lentzea cavernae</name>
    <dbReference type="NCBI Taxonomy" id="2020703"/>
    <lineage>
        <taxon>Bacteria</taxon>
        <taxon>Bacillati</taxon>
        <taxon>Actinomycetota</taxon>
        <taxon>Actinomycetes</taxon>
        <taxon>Pseudonocardiales</taxon>
        <taxon>Pseudonocardiaceae</taxon>
        <taxon>Lentzea</taxon>
    </lineage>
</organism>
<protein>
    <recommendedName>
        <fullName evidence="5">Small ribosomal subunit protein uS14</fullName>
    </recommendedName>
</protein>
<dbReference type="PANTHER" id="PTHR19836:SF23">
    <property type="entry name" value="SMALL RIBOSOMAL SUBUNIT PROTEIN US14A"/>
    <property type="match status" value="1"/>
</dbReference>
<evidence type="ECO:0000313" key="6">
    <source>
        <dbReference type="EMBL" id="GHH54794.1"/>
    </source>
</evidence>
<comment type="subunit">
    <text evidence="5">Part of the 30S ribosomal subunit. Contacts proteins S3 and S10.</text>
</comment>
<keyword evidence="2 5" id="KW-0694">RNA-binding</keyword>